<gene>
    <name evidence="2" type="ORF">Bhyg_06309</name>
</gene>
<feature type="region of interest" description="Disordered" evidence="1">
    <location>
        <begin position="20"/>
        <end position="48"/>
    </location>
</feature>
<dbReference type="AlphaFoldDB" id="A0A9Q0S2T6"/>
<name>A0A9Q0S2T6_9DIPT</name>
<dbReference type="OrthoDB" id="1732493at2759"/>
<dbReference type="Proteomes" id="UP001151699">
    <property type="component" value="Chromosome B"/>
</dbReference>
<evidence type="ECO:0000313" key="2">
    <source>
        <dbReference type="EMBL" id="KAJ6641370.1"/>
    </source>
</evidence>
<dbReference type="EMBL" id="WJQU01000002">
    <property type="protein sequence ID" value="KAJ6641370.1"/>
    <property type="molecule type" value="Genomic_DNA"/>
</dbReference>
<keyword evidence="3" id="KW-1185">Reference proteome</keyword>
<sequence>MLIDLTFGGIFIRAISREDGEDSNHHNHHRGHGNNHNSKVPFNGYNSEEYLDRLEPNGNIPVNKSDLGYGKHLEVIHQPQLKM</sequence>
<evidence type="ECO:0000313" key="3">
    <source>
        <dbReference type="Proteomes" id="UP001151699"/>
    </source>
</evidence>
<proteinExistence type="predicted"/>
<accession>A0A9Q0S2T6</accession>
<comment type="caution">
    <text evidence="2">The sequence shown here is derived from an EMBL/GenBank/DDBJ whole genome shotgun (WGS) entry which is preliminary data.</text>
</comment>
<protein>
    <submittedName>
        <fullName evidence="2">Uncharacterized protein</fullName>
    </submittedName>
</protein>
<organism evidence="2 3">
    <name type="scientific">Pseudolycoriella hygida</name>
    <dbReference type="NCBI Taxonomy" id="35572"/>
    <lineage>
        <taxon>Eukaryota</taxon>
        <taxon>Metazoa</taxon>
        <taxon>Ecdysozoa</taxon>
        <taxon>Arthropoda</taxon>
        <taxon>Hexapoda</taxon>
        <taxon>Insecta</taxon>
        <taxon>Pterygota</taxon>
        <taxon>Neoptera</taxon>
        <taxon>Endopterygota</taxon>
        <taxon>Diptera</taxon>
        <taxon>Nematocera</taxon>
        <taxon>Sciaroidea</taxon>
        <taxon>Sciaridae</taxon>
        <taxon>Pseudolycoriella</taxon>
    </lineage>
</organism>
<reference evidence="2" key="1">
    <citation type="submission" date="2022-07" db="EMBL/GenBank/DDBJ databases">
        <authorList>
            <person name="Trinca V."/>
            <person name="Uliana J.V.C."/>
            <person name="Torres T.T."/>
            <person name="Ward R.J."/>
            <person name="Monesi N."/>
        </authorList>
    </citation>
    <scope>NUCLEOTIDE SEQUENCE</scope>
    <source>
        <strain evidence="2">HSMRA1968</strain>
        <tissue evidence="2">Whole embryos</tissue>
    </source>
</reference>
<evidence type="ECO:0000256" key="1">
    <source>
        <dbReference type="SAM" id="MobiDB-lite"/>
    </source>
</evidence>